<dbReference type="InterPro" id="IPR038765">
    <property type="entry name" value="Papain-like_cys_pep_sf"/>
</dbReference>
<dbReference type="AlphaFoldDB" id="A0A401GM11"/>
<feature type="region of interest" description="Disordered" evidence="6">
    <location>
        <begin position="887"/>
        <end position="936"/>
    </location>
</feature>
<dbReference type="GO" id="GO:0005737">
    <property type="term" value="C:cytoplasm"/>
    <property type="evidence" value="ECO:0007669"/>
    <property type="project" value="TreeGrafter"/>
</dbReference>
<comment type="similarity">
    <text evidence="1">Belongs to the peptidase C48 family.</text>
</comment>
<dbReference type="GO" id="GO:0070139">
    <property type="term" value="F:SUMO-specific endopeptidase activity"/>
    <property type="evidence" value="ECO:0007669"/>
    <property type="project" value="TreeGrafter"/>
</dbReference>
<evidence type="ECO:0000256" key="5">
    <source>
        <dbReference type="ARBA" id="ARBA00022801"/>
    </source>
</evidence>
<evidence type="ECO:0000313" key="8">
    <source>
        <dbReference type="EMBL" id="GBE83228.1"/>
    </source>
</evidence>
<dbReference type="InParanoid" id="A0A401GM11"/>
<name>A0A401GM11_9APHY</name>
<reference evidence="8 9" key="1">
    <citation type="journal article" date="2018" name="Sci. Rep.">
        <title>Genome sequence of the cauliflower mushroom Sparassis crispa (Hanabiratake) and its association with beneficial usage.</title>
        <authorList>
            <person name="Kiyama R."/>
            <person name="Furutani Y."/>
            <person name="Kawaguchi K."/>
            <person name="Nakanishi T."/>
        </authorList>
    </citation>
    <scope>NUCLEOTIDE SEQUENCE [LARGE SCALE GENOMIC DNA]</scope>
</reference>
<dbReference type="GO" id="GO:0005634">
    <property type="term" value="C:nucleus"/>
    <property type="evidence" value="ECO:0007669"/>
    <property type="project" value="TreeGrafter"/>
</dbReference>
<sequence>MSHGLARGREQPGRATFDSMVYGTNLPSNHRDASSSSSRMDPQRWKEKQATPIIPPVPGSSGHSRSSNPWSGRMGSNLHGPKTGNHTATRTVLDIPSAHNHTSFRPAKRPRLDSTARYCGRGDHELDAPVAASKFFGNPAKNENIPTNRNAYCVPNLAASRRSEPTLQTVYVVDDDDDIGLRKDQKEDIGVVMKRPLHSQADYRRRTSSPDPLNVIDLCEPGPSSIHPDGLHDFDTDTQQPRNRGARDGVATKRLQRRLHNKQTSADIAPAEEVVVDGDDDVEVESIESASGFGDQPGRETSPSGLTKVPAGTVREMIARFEPTRSEQLPPTVDFDNLPIKQATRKSKMKSRTGLNIQPIKQNQLDAVATAPSGFDSTAKKKGTKRSQSQSPLLALPVEAFLLGLEMNEAGLDPYWLIFDPNTKVLSSRPTISGAATFFELNADSDIEAMTYSKSPVPDGSPAVLKLELSTRCRKIRELQTGSRGSNVVTFKFLKGHANWSNGHLFSQLIENLKTKIKNSNMLDEHGSYSCWNIAETIAKHKVAELERKRASVPASKKIEGLSSTLPISETTTANSVKPRPQPRLRNRGEPDVDAIQELRPTRITRQMALRNTRSSPSAVVEAEELILVYPPAGAGAIYIKSSDLNRLEPEKYLNDTLIEFGLKLWLNELRENHPELAEDVYVFSSFFYKKLNIKNKAEGYQSVRKWTSKFDIFKKKYVIVPINEHFHWWLAIIYNPEHILNPPPPTPIKSVTRKRKREQSQAKAAEASTSIENESASRHASPSVDAITVDDSEAEQEVVEVLFERTSISDRADQPQRFPSETSREELGKETHFEIGDLMYPGSDDAVPMDVDEPSPQPHPLEDIPVTEVVVDDDVEIKSADSSTFVADNDERSVPPSRFYGGASGSTKAKEKAAGPSAIDLEEEQQTEEGEDDNLGTEQLTYIFTFDSLGGRHPQAANTLSTYLQMEAKDKKGLENTSRAKGKVAHVPDQKNFSDCGGYLLHFVRTFMSDPVHFAEIIINGRPRDFSADMRKEIWHAKEAGNFRENLKDRILALSETWKEDRVAKEDQKAKGSAEGITTPAESVIPESDDEIEVGEVEVVSRPPPSKTKSGGRGRGKGGVEKDDVQTGPAARLR</sequence>
<evidence type="ECO:0000256" key="3">
    <source>
        <dbReference type="ARBA" id="ARBA00022670"/>
    </source>
</evidence>
<evidence type="ECO:0000256" key="2">
    <source>
        <dbReference type="ARBA" id="ARBA00022553"/>
    </source>
</evidence>
<dbReference type="EMBL" id="BFAD01000005">
    <property type="protein sequence ID" value="GBE83228.1"/>
    <property type="molecule type" value="Genomic_DNA"/>
</dbReference>
<gene>
    <name evidence="8" type="ORF">SCP_0502750</name>
</gene>
<dbReference type="OrthoDB" id="442460at2759"/>
<evidence type="ECO:0000259" key="7">
    <source>
        <dbReference type="PROSITE" id="PS50600"/>
    </source>
</evidence>
<dbReference type="STRING" id="139825.A0A401GM11"/>
<keyword evidence="9" id="KW-1185">Reference proteome</keyword>
<keyword evidence="5" id="KW-0378">Hydrolase</keyword>
<protein>
    <recommendedName>
        <fullName evidence="7">Ubiquitin-like protease family profile domain-containing protein</fullName>
    </recommendedName>
</protein>
<dbReference type="Pfam" id="PF02902">
    <property type="entry name" value="Peptidase_C48"/>
    <property type="match status" value="2"/>
</dbReference>
<proteinExistence type="inferred from homology"/>
<dbReference type="Gene3D" id="3.40.395.10">
    <property type="entry name" value="Adenoviral Proteinase, Chain A"/>
    <property type="match status" value="1"/>
</dbReference>
<feature type="region of interest" description="Disordered" evidence="6">
    <location>
        <begin position="1063"/>
        <end position="1135"/>
    </location>
</feature>
<evidence type="ECO:0000313" key="9">
    <source>
        <dbReference type="Proteomes" id="UP000287166"/>
    </source>
</evidence>
<comment type="caution">
    <text evidence="8">The sequence shown here is derived from an EMBL/GenBank/DDBJ whole genome shotgun (WGS) entry which is preliminary data.</text>
</comment>
<evidence type="ECO:0000256" key="6">
    <source>
        <dbReference type="SAM" id="MobiDB-lite"/>
    </source>
</evidence>
<feature type="compositionally biased region" description="Polar residues" evidence="6">
    <location>
        <begin position="564"/>
        <end position="576"/>
    </location>
</feature>
<accession>A0A401GM11</accession>
<dbReference type="RefSeq" id="XP_027614141.1">
    <property type="nucleotide sequence ID" value="XM_027758340.1"/>
</dbReference>
<feature type="region of interest" description="Disordered" evidence="6">
    <location>
        <begin position="1"/>
        <end position="88"/>
    </location>
</feature>
<feature type="compositionally biased region" description="Acidic residues" evidence="6">
    <location>
        <begin position="1088"/>
        <end position="1097"/>
    </location>
</feature>
<feature type="compositionally biased region" description="Acidic residues" evidence="6">
    <location>
        <begin position="921"/>
        <end position="936"/>
    </location>
</feature>
<feature type="region of interest" description="Disordered" evidence="6">
    <location>
        <begin position="744"/>
        <end position="793"/>
    </location>
</feature>
<dbReference type="InterPro" id="IPR051947">
    <property type="entry name" value="Sentrin-specific_protease"/>
</dbReference>
<feature type="region of interest" description="Disordered" evidence="6">
    <location>
        <begin position="289"/>
        <end position="308"/>
    </location>
</feature>
<evidence type="ECO:0000256" key="4">
    <source>
        <dbReference type="ARBA" id="ARBA00022786"/>
    </source>
</evidence>
<dbReference type="PANTHER" id="PTHR46896:SF3">
    <property type="entry name" value="FI06413P-RELATED"/>
    <property type="match status" value="1"/>
</dbReference>
<feature type="compositionally biased region" description="Polar residues" evidence="6">
    <location>
        <begin position="768"/>
        <end position="781"/>
    </location>
</feature>
<feature type="region of interest" description="Disordered" evidence="6">
    <location>
        <begin position="227"/>
        <end position="251"/>
    </location>
</feature>
<feature type="compositionally biased region" description="Basic and acidic residues" evidence="6">
    <location>
        <begin position="1063"/>
        <end position="1073"/>
    </location>
</feature>
<organism evidence="8 9">
    <name type="scientific">Sparassis crispa</name>
    <dbReference type="NCBI Taxonomy" id="139825"/>
    <lineage>
        <taxon>Eukaryota</taxon>
        <taxon>Fungi</taxon>
        <taxon>Dikarya</taxon>
        <taxon>Basidiomycota</taxon>
        <taxon>Agaricomycotina</taxon>
        <taxon>Agaricomycetes</taxon>
        <taxon>Polyporales</taxon>
        <taxon>Sparassidaceae</taxon>
        <taxon>Sparassis</taxon>
    </lineage>
</organism>
<keyword evidence="2" id="KW-0597">Phosphoprotein</keyword>
<dbReference type="PANTHER" id="PTHR46896">
    <property type="entry name" value="SENTRIN-SPECIFIC PROTEASE"/>
    <property type="match status" value="1"/>
</dbReference>
<feature type="compositionally biased region" description="Polar residues" evidence="6">
    <location>
        <begin position="61"/>
        <end position="70"/>
    </location>
</feature>
<dbReference type="Gene3D" id="1.10.418.20">
    <property type="match status" value="1"/>
</dbReference>
<evidence type="ECO:0000256" key="1">
    <source>
        <dbReference type="ARBA" id="ARBA00005234"/>
    </source>
</evidence>
<dbReference type="Proteomes" id="UP000287166">
    <property type="component" value="Unassembled WGS sequence"/>
</dbReference>
<dbReference type="SUPFAM" id="SSF54001">
    <property type="entry name" value="Cysteine proteinases"/>
    <property type="match status" value="1"/>
</dbReference>
<keyword evidence="3" id="KW-0645">Protease</keyword>
<feature type="domain" description="Ubiquitin-like protease family profile" evidence="7">
    <location>
        <begin position="638"/>
        <end position="1008"/>
    </location>
</feature>
<dbReference type="InterPro" id="IPR003653">
    <property type="entry name" value="Peptidase_C48_C"/>
</dbReference>
<keyword evidence="4" id="KW-0833">Ubl conjugation pathway</keyword>
<dbReference type="GO" id="GO:0016926">
    <property type="term" value="P:protein desumoylation"/>
    <property type="evidence" value="ECO:0007669"/>
    <property type="project" value="TreeGrafter"/>
</dbReference>
<dbReference type="PROSITE" id="PS50600">
    <property type="entry name" value="ULP_PROTEASE"/>
    <property type="match status" value="1"/>
</dbReference>
<feature type="region of interest" description="Disordered" evidence="6">
    <location>
        <begin position="564"/>
        <end position="591"/>
    </location>
</feature>
<dbReference type="GeneID" id="38780145"/>
<dbReference type="GO" id="GO:0006508">
    <property type="term" value="P:proteolysis"/>
    <property type="evidence" value="ECO:0007669"/>
    <property type="project" value="UniProtKB-KW"/>
</dbReference>